<evidence type="ECO:0000256" key="6">
    <source>
        <dbReference type="ARBA" id="ARBA00022927"/>
    </source>
</evidence>
<keyword evidence="4" id="KW-0813">Transport</keyword>
<dbReference type="InterPro" id="IPR016024">
    <property type="entry name" value="ARM-type_fold"/>
</dbReference>
<keyword evidence="5" id="KW-0963">Cytoplasm</keyword>
<reference evidence="10" key="1">
    <citation type="journal article" date="2019" name="Nat. Commun.">
        <title>Expansion of phycobilisome linker gene families in mesophilic red algae.</title>
        <authorList>
            <person name="Lee J."/>
            <person name="Kim D."/>
            <person name="Bhattacharya D."/>
            <person name="Yoon H.S."/>
        </authorList>
    </citation>
    <scope>NUCLEOTIDE SEQUENCE [LARGE SCALE GENOMIC DNA]</scope>
    <source>
        <strain evidence="10">CCMP 1328</strain>
    </source>
</reference>
<dbReference type="OMA" id="DARFHAA"/>
<dbReference type="PANTHER" id="PTHR12596:SF1">
    <property type="entry name" value="EXPORTIN-4"/>
    <property type="match status" value="1"/>
</dbReference>
<dbReference type="Proteomes" id="UP000324585">
    <property type="component" value="Unassembled WGS sequence"/>
</dbReference>
<evidence type="ECO:0000256" key="5">
    <source>
        <dbReference type="ARBA" id="ARBA00022490"/>
    </source>
</evidence>
<dbReference type="InterPro" id="IPR044189">
    <property type="entry name" value="XPO4/7-like"/>
</dbReference>
<evidence type="ECO:0000256" key="2">
    <source>
        <dbReference type="ARBA" id="ARBA00004496"/>
    </source>
</evidence>
<proteinExistence type="inferred from homology"/>
<keyword evidence="7" id="KW-0539">Nucleus</keyword>
<dbReference type="GO" id="GO:0005737">
    <property type="term" value="C:cytoplasm"/>
    <property type="evidence" value="ECO:0007669"/>
    <property type="project" value="UniProtKB-SubCell"/>
</dbReference>
<dbReference type="Gene3D" id="1.25.10.10">
    <property type="entry name" value="Leucine-rich Repeat Variant"/>
    <property type="match status" value="1"/>
</dbReference>
<evidence type="ECO:0000256" key="1">
    <source>
        <dbReference type="ARBA" id="ARBA00004123"/>
    </source>
</evidence>
<keyword evidence="6" id="KW-0653">Protein transport</keyword>
<name>A0A5J4YJR9_PORPP</name>
<dbReference type="GO" id="GO:0005049">
    <property type="term" value="F:nuclear export signal receptor activity"/>
    <property type="evidence" value="ECO:0007669"/>
    <property type="project" value="InterPro"/>
</dbReference>
<comment type="similarity">
    <text evidence="3">Belongs to the exportin family.</text>
</comment>
<sequence length="1207" mass="132570">MMADLGGLDGFLQACEGLSSGSALARESGEQYMLQLRESGGAIPRLCRALFTYLDSAQSPPTHARFHAANIVKQVAVQQWGAWADEDKSGEHSVRNLFVQQSLREFVPVHERKSMLNAAALLVRLSYTFGDESSSSSGSSAYVNHRADARAFIYSILELIRTPISVEADYQAAARAKQLHMVGVEMCVELVADFDLALFGLENGRLGGLPPHLLKVALLEFGRSDLVHIFTELLSSISRHHAQERQHQCSAAYVHAAATAAPAPAASNGNLLISVNLLNLVLSSGIFSVGTRARTRTDAVQTSVGELVVSRPGEHWRNVLGDVRALLSLWESLYELSVSSSVTSDAAFGDSLRLMLVLLANIHPESFAESRLAVDHLMSLIDVLQRKQFGVSAHIQERQCFADVWKRLSCAHSILPVLFERGVWGACFQELCSSSLSNFALLTSAGAGPFKGLQDSSQAYEIADPLLETWRSVALELQDFILGRDSSPVMSTLESIMQRTLFHVALGFVQAELVYLSEGLDAKDEDGDLVEEVEDLSIEEARLDNVALLFRTSVDCGSLEALSALISDTTARYYQLCESSAEGVSGHAWSTHHERAYFLVEVAGRVLADNGLGEVPSVPEEFLGKLGFNGANRTSESVSPIQCLGLEVLRAAENETMMLHSAQAFNVSPYVGAALGNALRRMALSYFFCPLDQEEIVLDLWDEQIVQSARVLCLKKAIETVCYRGGEYKLDVSYGVLLGKIAERLEQAGAGRRFQACLLPDIWAPLINAPMESFQSLPRSVMKHVGYAMTVAHCRLDGAPSFVGRLGDFLHNICAHSASQVSGNAAEHVNVCLNLLHGSFGLREPLADHAFRAASAQVLVYNAVSLHKLFVGMMPKVCRVLLRVLEHFVHAQGPMLSAAETKHIFAQCLALMQSEATFLSRGVSDESSKVSHLKCCFRLLGVLLDQDPSKCEEYTPQLDASSRHQKHQHLPDTNGHHCAEPSEIVLAGTKLMVEHMKNDYLSYPKLRHAYYSFQFTVVEFFPLQLQRLPAELAFKYFNGLEFMFSGLDSTVRRRTLRAIGSLANLNARQRAASAPGFGASFGEHFLRTIFIAFLGSVHGFESEVSDLCSALIALIRCSDGTPDLLLRCLTDAIEYLRKGQPIQGAHLLIKPELERFVIAVFQEMHAGALEEQGGLKSYLADRKVIEKLVPSAESFQREIHTRMLLSN</sequence>
<dbReference type="OrthoDB" id="5548448at2759"/>
<dbReference type="GO" id="GO:0005643">
    <property type="term" value="C:nuclear pore"/>
    <property type="evidence" value="ECO:0007669"/>
    <property type="project" value="TreeGrafter"/>
</dbReference>
<dbReference type="SUPFAM" id="SSF48371">
    <property type="entry name" value="ARM repeat"/>
    <property type="match status" value="1"/>
</dbReference>
<organism evidence="9 10">
    <name type="scientific">Porphyridium purpureum</name>
    <name type="common">Red alga</name>
    <name type="synonym">Porphyridium cruentum</name>
    <dbReference type="NCBI Taxonomy" id="35688"/>
    <lineage>
        <taxon>Eukaryota</taxon>
        <taxon>Rhodophyta</taxon>
        <taxon>Bangiophyceae</taxon>
        <taxon>Porphyridiales</taxon>
        <taxon>Porphyridiaceae</taxon>
        <taxon>Porphyridium</taxon>
    </lineage>
</organism>
<gene>
    <name evidence="9" type="ORF">FVE85_4517</name>
</gene>
<comment type="subcellular location">
    <subcellularLocation>
        <location evidence="2">Cytoplasm</location>
    </subcellularLocation>
    <subcellularLocation>
        <location evidence="1">Nucleus</location>
    </subcellularLocation>
</comment>
<evidence type="ECO:0000256" key="3">
    <source>
        <dbReference type="ARBA" id="ARBA00009466"/>
    </source>
</evidence>
<dbReference type="AlphaFoldDB" id="A0A5J4YJR9"/>
<evidence type="ECO:0000313" key="10">
    <source>
        <dbReference type="Proteomes" id="UP000324585"/>
    </source>
</evidence>
<keyword evidence="10" id="KW-1185">Reference proteome</keyword>
<dbReference type="InterPro" id="IPR011989">
    <property type="entry name" value="ARM-like"/>
</dbReference>
<evidence type="ECO:0000256" key="7">
    <source>
        <dbReference type="ARBA" id="ARBA00023242"/>
    </source>
</evidence>
<dbReference type="GO" id="GO:0006611">
    <property type="term" value="P:protein export from nucleus"/>
    <property type="evidence" value="ECO:0007669"/>
    <property type="project" value="TreeGrafter"/>
</dbReference>
<comment type="caution">
    <text evidence="9">The sequence shown here is derived from an EMBL/GenBank/DDBJ whole genome shotgun (WGS) entry which is preliminary data.</text>
</comment>
<evidence type="ECO:0000313" key="9">
    <source>
        <dbReference type="EMBL" id="KAA8491100.1"/>
    </source>
</evidence>
<dbReference type="EMBL" id="VRMN01000016">
    <property type="protein sequence ID" value="KAA8491100.1"/>
    <property type="molecule type" value="Genomic_DNA"/>
</dbReference>
<accession>A0A5J4YJR9</accession>
<dbReference type="PANTHER" id="PTHR12596">
    <property type="entry name" value="EXPORTIN 4,7-RELATED"/>
    <property type="match status" value="1"/>
</dbReference>
<evidence type="ECO:0000256" key="4">
    <source>
        <dbReference type="ARBA" id="ARBA00022448"/>
    </source>
</evidence>
<protein>
    <recommendedName>
        <fullName evidence="8">Exportin-4</fullName>
    </recommendedName>
</protein>
<evidence type="ECO:0000256" key="8">
    <source>
        <dbReference type="ARBA" id="ARBA00040444"/>
    </source>
</evidence>